<keyword evidence="3" id="KW-1185">Reference proteome</keyword>
<sequence length="126" mass="14448">MEKLISPMKNSSSFAILSDDDTNVHVIGGSNAKSGIQKMRVSVNVDELFEKSELLKVAKTYEKMEESKKEIARLKEIAIRAKRKTELLKKVTARIKFEIPYMIPVEKERNSGKVETREKSFDMPQE</sequence>
<protein>
    <submittedName>
        <fullName evidence="2">Uncharacterized protein</fullName>
    </submittedName>
</protein>
<feature type="coiled-coil region" evidence="1">
    <location>
        <begin position="57"/>
        <end position="84"/>
    </location>
</feature>
<comment type="caution">
    <text evidence="2">The sequence shown here is derived from an EMBL/GenBank/DDBJ whole genome shotgun (WGS) entry which is preliminary data.</text>
</comment>
<accession>X6LGC4</accession>
<dbReference type="EMBL" id="ASPP01040448">
    <property type="protein sequence ID" value="ETO00639.1"/>
    <property type="molecule type" value="Genomic_DNA"/>
</dbReference>
<organism evidence="2 3">
    <name type="scientific">Reticulomyxa filosa</name>
    <dbReference type="NCBI Taxonomy" id="46433"/>
    <lineage>
        <taxon>Eukaryota</taxon>
        <taxon>Sar</taxon>
        <taxon>Rhizaria</taxon>
        <taxon>Retaria</taxon>
        <taxon>Foraminifera</taxon>
        <taxon>Monothalamids</taxon>
        <taxon>Reticulomyxidae</taxon>
        <taxon>Reticulomyxa</taxon>
    </lineage>
</organism>
<keyword evidence="1" id="KW-0175">Coiled coil</keyword>
<dbReference type="AlphaFoldDB" id="X6LGC4"/>
<evidence type="ECO:0000313" key="3">
    <source>
        <dbReference type="Proteomes" id="UP000023152"/>
    </source>
</evidence>
<reference evidence="2 3" key="1">
    <citation type="journal article" date="2013" name="Curr. Biol.">
        <title>The Genome of the Foraminiferan Reticulomyxa filosa.</title>
        <authorList>
            <person name="Glockner G."/>
            <person name="Hulsmann N."/>
            <person name="Schleicher M."/>
            <person name="Noegel A.A."/>
            <person name="Eichinger L."/>
            <person name="Gallinger C."/>
            <person name="Pawlowski J."/>
            <person name="Sierra R."/>
            <person name="Euteneuer U."/>
            <person name="Pillet L."/>
            <person name="Moustafa A."/>
            <person name="Platzer M."/>
            <person name="Groth M."/>
            <person name="Szafranski K."/>
            <person name="Schliwa M."/>
        </authorList>
    </citation>
    <scope>NUCLEOTIDE SEQUENCE [LARGE SCALE GENOMIC DNA]</scope>
</reference>
<gene>
    <name evidence="2" type="ORF">RFI_36801</name>
</gene>
<evidence type="ECO:0000313" key="2">
    <source>
        <dbReference type="EMBL" id="ETO00639.1"/>
    </source>
</evidence>
<dbReference type="Proteomes" id="UP000023152">
    <property type="component" value="Unassembled WGS sequence"/>
</dbReference>
<name>X6LGC4_RETFI</name>
<evidence type="ECO:0000256" key="1">
    <source>
        <dbReference type="SAM" id="Coils"/>
    </source>
</evidence>
<proteinExistence type="predicted"/>